<dbReference type="KEGG" id="nao:Y958_03845"/>
<keyword evidence="3 11" id="KW-0813">Transport</keyword>
<dbReference type="Gene3D" id="1.20.120.220">
    <property type="entry name" value="ATP synthase, F0 complex, subunit A"/>
    <property type="match status" value="1"/>
</dbReference>
<keyword evidence="5 11" id="KW-0812">Transmembrane</keyword>
<dbReference type="InterPro" id="IPR035908">
    <property type="entry name" value="F0_ATP_A_sf"/>
</dbReference>
<feature type="transmembrane region" description="Helical" evidence="11">
    <location>
        <begin position="146"/>
        <end position="172"/>
    </location>
</feature>
<proteinExistence type="inferred from homology"/>
<keyword evidence="10 11" id="KW-0066">ATP synthesis</keyword>
<evidence type="ECO:0000256" key="6">
    <source>
        <dbReference type="ARBA" id="ARBA00022781"/>
    </source>
</evidence>
<evidence type="ECO:0000256" key="4">
    <source>
        <dbReference type="ARBA" id="ARBA00022547"/>
    </source>
</evidence>
<keyword evidence="9 11" id="KW-0472">Membrane</keyword>
<sequence>MKVRGIVATDPLHQFRIEQIVPLHLAGHDVSFTNSSLYMVVAAVLVTGLLVAGTASRALVPGRLQSVAELLYEFVSGMVRDNAGAQARPYFPLVFSIFAFVLFGNMIGMIPGTFTFTSHIIVTFTLAALVFVFVTLVALIRHGFHFFSFFFPSGAPIALAPILIPIEIISYLMRPVSLSIRLFANMMAGHTMLKVFAGFTITMIGALGAVGWLAGAVPVAINVALIGFEIMVAFLQAYVFTILTCLYIRDAIELH</sequence>
<name>A0A248JMX3_9PROT</name>
<dbReference type="Proteomes" id="UP000197153">
    <property type="component" value="Chromosome 1"/>
</dbReference>
<keyword evidence="7 11" id="KW-1133">Transmembrane helix</keyword>
<dbReference type="PROSITE" id="PS00449">
    <property type="entry name" value="ATPASE_A"/>
    <property type="match status" value="1"/>
</dbReference>
<evidence type="ECO:0000256" key="10">
    <source>
        <dbReference type="ARBA" id="ARBA00023310"/>
    </source>
</evidence>
<dbReference type="EMBL" id="CP022110">
    <property type="protein sequence ID" value="ASG20057.1"/>
    <property type="molecule type" value="Genomic_DNA"/>
</dbReference>
<feature type="transmembrane region" description="Helical" evidence="11">
    <location>
        <begin position="120"/>
        <end position="140"/>
    </location>
</feature>
<dbReference type="PANTHER" id="PTHR11410">
    <property type="entry name" value="ATP SYNTHASE SUBUNIT A"/>
    <property type="match status" value="1"/>
</dbReference>
<protein>
    <recommendedName>
        <fullName evidence="11 12">ATP synthase subunit a</fullName>
    </recommendedName>
    <alternativeName>
        <fullName evidence="11">ATP synthase F0 sector subunit a</fullName>
    </alternativeName>
    <alternativeName>
        <fullName evidence="11">F-ATPase subunit 6</fullName>
    </alternativeName>
</protein>
<dbReference type="GO" id="GO:0005886">
    <property type="term" value="C:plasma membrane"/>
    <property type="evidence" value="ECO:0007669"/>
    <property type="project" value="UniProtKB-SubCell"/>
</dbReference>
<feature type="transmembrane region" description="Helical" evidence="11">
    <location>
        <begin position="220"/>
        <end position="248"/>
    </location>
</feature>
<keyword evidence="11" id="KW-1003">Cell membrane</keyword>
<accession>A0A248JMX3</accession>
<evidence type="ECO:0000256" key="2">
    <source>
        <dbReference type="ARBA" id="ARBA00006810"/>
    </source>
</evidence>
<evidence type="ECO:0000256" key="5">
    <source>
        <dbReference type="ARBA" id="ARBA00022692"/>
    </source>
</evidence>
<feature type="transmembrane region" description="Helical" evidence="11">
    <location>
        <begin position="37"/>
        <end position="60"/>
    </location>
</feature>
<feature type="transmembrane region" description="Helical" evidence="11">
    <location>
        <begin position="193"/>
        <end position="214"/>
    </location>
</feature>
<keyword evidence="14" id="KW-1185">Reference proteome</keyword>
<evidence type="ECO:0000256" key="1">
    <source>
        <dbReference type="ARBA" id="ARBA00004141"/>
    </source>
</evidence>
<keyword evidence="4 11" id="KW-0138">CF(0)</keyword>
<keyword evidence="8 11" id="KW-0406">Ion transport</keyword>
<dbReference type="FunFam" id="1.20.120.220:FF:000003">
    <property type="entry name" value="ATP synthase subunit a"/>
    <property type="match status" value="1"/>
</dbReference>
<dbReference type="Pfam" id="PF00119">
    <property type="entry name" value="ATP-synt_A"/>
    <property type="match status" value="1"/>
</dbReference>
<evidence type="ECO:0000313" key="13">
    <source>
        <dbReference type="EMBL" id="ASG20057.1"/>
    </source>
</evidence>
<reference evidence="13 14" key="1">
    <citation type="submission" date="2017-06" db="EMBL/GenBank/DDBJ databases">
        <title>Complete genome sequence of Nitrospirillum amazonense strain CBAmC, an endophytic nitrogen-fixing and plant growth-promoting bacterium, isolated from sugarcane.</title>
        <authorList>
            <person name="Schwab S."/>
            <person name="dos Santos Teixeira K.R."/>
            <person name="Simoes Araujo J.L."/>
            <person name="Soares Vidal M."/>
            <person name="Borges de Freitas H.R."/>
            <person name="Rivello Crivelaro A.L."/>
            <person name="Bueno de Camargo Nunes A."/>
            <person name="dos Santos C.M."/>
            <person name="Palmeira da Silva Rosa D."/>
            <person name="da Silva Padilha D."/>
            <person name="da Silva E."/>
            <person name="Araujo Terra L."/>
            <person name="Soares Mendes V."/>
            <person name="Farinelli L."/>
            <person name="Magalhaes Cruz L."/>
            <person name="Baldani J.I."/>
        </authorList>
    </citation>
    <scope>NUCLEOTIDE SEQUENCE [LARGE SCALE GENOMIC DNA]</scope>
    <source>
        <strain evidence="13 14">CBAmC</strain>
    </source>
</reference>
<organism evidence="13 14">
    <name type="scientific">Nitrospirillum viridazoti CBAmc</name>
    <dbReference type="NCBI Taxonomy" id="1441467"/>
    <lineage>
        <taxon>Bacteria</taxon>
        <taxon>Pseudomonadati</taxon>
        <taxon>Pseudomonadota</taxon>
        <taxon>Alphaproteobacteria</taxon>
        <taxon>Rhodospirillales</taxon>
        <taxon>Azospirillaceae</taxon>
        <taxon>Nitrospirillum</taxon>
        <taxon>Nitrospirillum viridazoti</taxon>
    </lineage>
</organism>
<dbReference type="NCBIfam" id="TIGR01131">
    <property type="entry name" value="ATP_synt_6_or_A"/>
    <property type="match status" value="1"/>
</dbReference>
<evidence type="ECO:0000256" key="3">
    <source>
        <dbReference type="ARBA" id="ARBA00022448"/>
    </source>
</evidence>
<dbReference type="PRINTS" id="PR00123">
    <property type="entry name" value="ATPASEA"/>
</dbReference>
<evidence type="ECO:0000256" key="12">
    <source>
        <dbReference type="RuleBase" id="RU000483"/>
    </source>
</evidence>
<dbReference type="RefSeq" id="WP_088870972.1">
    <property type="nucleotide sequence ID" value="NZ_CP022110.1"/>
</dbReference>
<evidence type="ECO:0000256" key="11">
    <source>
        <dbReference type="HAMAP-Rule" id="MF_01393"/>
    </source>
</evidence>
<feature type="transmembrane region" description="Helical" evidence="11">
    <location>
        <begin position="90"/>
        <end position="108"/>
    </location>
</feature>
<evidence type="ECO:0000256" key="9">
    <source>
        <dbReference type="ARBA" id="ARBA00023136"/>
    </source>
</evidence>
<dbReference type="AlphaFoldDB" id="A0A248JMX3"/>
<dbReference type="CDD" id="cd00310">
    <property type="entry name" value="ATP-synt_Fo_a_6"/>
    <property type="match status" value="1"/>
</dbReference>
<dbReference type="NCBIfam" id="NF004482">
    <property type="entry name" value="PRK05815.2-4"/>
    <property type="match status" value="1"/>
</dbReference>
<dbReference type="PANTHER" id="PTHR11410:SF0">
    <property type="entry name" value="ATP SYNTHASE SUBUNIT A"/>
    <property type="match status" value="1"/>
</dbReference>
<dbReference type="GO" id="GO:0045259">
    <property type="term" value="C:proton-transporting ATP synthase complex"/>
    <property type="evidence" value="ECO:0007669"/>
    <property type="project" value="UniProtKB-KW"/>
</dbReference>
<comment type="similarity">
    <text evidence="2 11 12">Belongs to the ATPase A chain family.</text>
</comment>
<dbReference type="HAMAP" id="MF_01393">
    <property type="entry name" value="ATP_synth_a_bact"/>
    <property type="match status" value="1"/>
</dbReference>
<dbReference type="InterPro" id="IPR023011">
    <property type="entry name" value="ATP_synth_F0_asu_AS"/>
</dbReference>
<comment type="function">
    <text evidence="11 12">Key component of the proton channel; it plays a direct role in the translocation of protons across the membrane.</text>
</comment>
<comment type="subcellular location">
    <subcellularLocation>
        <location evidence="11 12">Cell membrane</location>
        <topology evidence="11 12">Multi-pass membrane protein</topology>
    </subcellularLocation>
    <subcellularLocation>
        <location evidence="1">Membrane</location>
        <topology evidence="1">Multi-pass membrane protein</topology>
    </subcellularLocation>
</comment>
<dbReference type="SUPFAM" id="SSF81336">
    <property type="entry name" value="F1F0 ATP synthase subunit A"/>
    <property type="match status" value="1"/>
</dbReference>
<dbReference type="GO" id="GO:0046933">
    <property type="term" value="F:proton-transporting ATP synthase activity, rotational mechanism"/>
    <property type="evidence" value="ECO:0007669"/>
    <property type="project" value="UniProtKB-UniRule"/>
</dbReference>
<evidence type="ECO:0000256" key="7">
    <source>
        <dbReference type="ARBA" id="ARBA00022989"/>
    </source>
</evidence>
<dbReference type="InterPro" id="IPR000568">
    <property type="entry name" value="ATP_synth_F0_asu"/>
</dbReference>
<evidence type="ECO:0000313" key="14">
    <source>
        <dbReference type="Proteomes" id="UP000197153"/>
    </source>
</evidence>
<keyword evidence="6 11" id="KW-0375">Hydrogen ion transport</keyword>
<dbReference type="InterPro" id="IPR045083">
    <property type="entry name" value="ATP_synth_F0_asu_bact/mt"/>
</dbReference>
<gene>
    <name evidence="11" type="primary">atpB</name>
    <name evidence="13" type="ORF">Y958_03845</name>
</gene>
<evidence type="ECO:0000256" key="8">
    <source>
        <dbReference type="ARBA" id="ARBA00023065"/>
    </source>
</evidence>